<evidence type="ECO:0000313" key="5">
    <source>
        <dbReference type="Proteomes" id="UP000006906"/>
    </source>
</evidence>
<feature type="coiled-coil region" evidence="3">
    <location>
        <begin position="103"/>
        <end position="161"/>
    </location>
</feature>
<organism evidence="4 5">
    <name type="scientific">Chlamydomonas reinhardtii</name>
    <name type="common">Chlamydomonas smithii</name>
    <dbReference type="NCBI Taxonomy" id="3055"/>
    <lineage>
        <taxon>Eukaryota</taxon>
        <taxon>Viridiplantae</taxon>
        <taxon>Chlorophyta</taxon>
        <taxon>core chlorophytes</taxon>
        <taxon>Chlorophyceae</taxon>
        <taxon>CS clade</taxon>
        <taxon>Chlamydomonadales</taxon>
        <taxon>Chlamydomonadaceae</taxon>
        <taxon>Chlamydomonas</taxon>
    </lineage>
</organism>
<dbReference type="FunCoup" id="A0A2K3DY22">
    <property type="interactions" value="1453"/>
</dbReference>
<sequence length="179" mass="20486">MAALVFKMGALLLKQMAKPLGARFEKWALNHPVARKYIISTAQVMHRWEVYITRGAEGRSGKAFVGAMTEEKSVELASKIASEGFVFAVGILIVTFEYDRNRRKEIEKKHKEELERLAILDQAAKERERLRVENLEQQELIGQLLHRVDKLEDLIHEEQARRAQGRGGMWGGFFAPRGL</sequence>
<evidence type="ECO:0008006" key="6">
    <source>
        <dbReference type="Google" id="ProtNLM"/>
    </source>
</evidence>
<comment type="similarity">
    <text evidence="1">Belongs to the OPA3 family.</text>
</comment>
<dbReference type="InterPro" id="IPR010754">
    <property type="entry name" value="OPA3-like"/>
</dbReference>
<dbReference type="PANTHER" id="PTHR12499">
    <property type="entry name" value="OPTIC ATROPHY 3 PROTEIN OPA3"/>
    <property type="match status" value="1"/>
</dbReference>
<dbReference type="Gramene" id="PNW85432">
    <property type="protein sequence ID" value="PNW85432"/>
    <property type="gene ID" value="CHLRE_03g186150v5"/>
</dbReference>
<reference evidence="4 5" key="1">
    <citation type="journal article" date="2007" name="Science">
        <title>The Chlamydomonas genome reveals the evolution of key animal and plant functions.</title>
        <authorList>
            <person name="Merchant S.S."/>
            <person name="Prochnik S.E."/>
            <person name="Vallon O."/>
            <person name="Harris E.H."/>
            <person name="Karpowicz S.J."/>
            <person name="Witman G.B."/>
            <person name="Terry A."/>
            <person name="Salamov A."/>
            <person name="Fritz-Laylin L.K."/>
            <person name="Marechal-Drouard L."/>
            <person name="Marshall W.F."/>
            <person name="Qu L.H."/>
            <person name="Nelson D.R."/>
            <person name="Sanderfoot A.A."/>
            <person name="Spalding M.H."/>
            <person name="Kapitonov V.V."/>
            <person name="Ren Q."/>
            <person name="Ferris P."/>
            <person name="Lindquist E."/>
            <person name="Shapiro H."/>
            <person name="Lucas S.M."/>
            <person name="Grimwood J."/>
            <person name="Schmutz J."/>
            <person name="Cardol P."/>
            <person name="Cerutti H."/>
            <person name="Chanfreau G."/>
            <person name="Chen C.L."/>
            <person name="Cognat V."/>
            <person name="Croft M.T."/>
            <person name="Dent R."/>
            <person name="Dutcher S."/>
            <person name="Fernandez E."/>
            <person name="Fukuzawa H."/>
            <person name="Gonzalez-Ballester D."/>
            <person name="Gonzalez-Halphen D."/>
            <person name="Hallmann A."/>
            <person name="Hanikenne M."/>
            <person name="Hippler M."/>
            <person name="Inwood W."/>
            <person name="Jabbari K."/>
            <person name="Kalanon M."/>
            <person name="Kuras R."/>
            <person name="Lefebvre P.A."/>
            <person name="Lemaire S.D."/>
            <person name="Lobanov A.V."/>
            <person name="Lohr M."/>
            <person name="Manuell A."/>
            <person name="Meier I."/>
            <person name="Mets L."/>
            <person name="Mittag M."/>
            <person name="Mittelmeier T."/>
            <person name="Moroney J.V."/>
            <person name="Moseley J."/>
            <person name="Napoli C."/>
            <person name="Nedelcu A.M."/>
            <person name="Niyogi K."/>
            <person name="Novoselov S.V."/>
            <person name="Paulsen I.T."/>
            <person name="Pazour G."/>
            <person name="Purton S."/>
            <person name="Ral J.P."/>
            <person name="Riano-Pachon D.M."/>
            <person name="Riekhof W."/>
            <person name="Rymarquis L."/>
            <person name="Schroda M."/>
            <person name="Stern D."/>
            <person name="Umen J."/>
            <person name="Willows R."/>
            <person name="Wilson N."/>
            <person name="Zimmer S.L."/>
            <person name="Allmer J."/>
            <person name="Balk J."/>
            <person name="Bisova K."/>
            <person name="Chen C.J."/>
            <person name="Elias M."/>
            <person name="Gendler K."/>
            <person name="Hauser C."/>
            <person name="Lamb M.R."/>
            <person name="Ledford H."/>
            <person name="Long J.C."/>
            <person name="Minagawa J."/>
            <person name="Page M.D."/>
            <person name="Pan J."/>
            <person name="Pootakham W."/>
            <person name="Roje S."/>
            <person name="Rose A."/>
            <person name="Stahlberg E."/>
            <person name="Terauchi A.M."/>
            <person name="Yang P."/>
            <person name="Ball S."/>
            <person name="Bowler C."/>
            <person name="Dieckmann C.L."/>
            <person name="Gladyshev V.N."/>
            <person name="Green P."/>
            <person name="Jorgensen R."/>
            <person name="Mayfield S."/>
            <person name="Mueller-Roeber B."/>
            <person name="Rajamani S."/>
            <person name="Sayre R.T."/>
            <person name="Brokstein P."/>
            <person name="Dubchak I."/>
            <person name="Goodstein D."/>
            <person name="Hornick L."/>
            <person name="Huang Y.W."/>
            <person name="Jhaveri J."/>
            <person name="Luo Y."/>
            <person name="Martinez D."/>
            <person name="Ngau W.C."/>
            <person name="Otillar B."/>
            <person name="Poliakov A."/>
            <person name="Porter A."/>
            <person name="Szajkowski L."/>
            <person name="Werner G."/>
            <person name="Zhou K."/>
            <person name="Grigoriev I.V."/>
            <person name="Rokhsar D.S."/>
            <person name="Grossman A.R."/>
        </authorList>
    </citation>
    <scope>NUCLEOTIDE SEQUENCE [LARGE SCALE GENOMIC DNA]</scope>
    <source>
        <strain evidence="5">CC-503</strain>
    </source>
</reference>
<keyword evidence="2 3" id="KW-0175">Coiled coil</keyword>
<evidence type="ECO:0000313" key="4">
    <source>
        <dbReference type="EMBL" id="PNW85432.1"/>
    </source>
</evidence>
<keyword evidence="5" id="KW-1185">Reference proteome</keyword>
<evidence type="ECO:0000256" key="1">
    <source>
        <dbReference type="ARBA" id="ARBA00007584"/>
    </source>
</evidence>
<protein>
    <recommendedName>
        <fullName evidence="6">Optic atrophy 3 protein</fullName>
    </recommendedName>
</protein>
<evidence type="ECO:0000256" key="3">
    <source>
        <dbReference type="SAM" id="Coils"/>
    </source>
</evidence>
<evidence type="ECO:0000256" key="2">
    <source>
        <dbReference type="ARBA" id="ARBA00023054"/>
    </source>
</evidence>
<dbReference type="OMA" id="WAEFEGT"/>
<dbReference type="EMBL" id="CM008964">
    <property type="protein sequence ID" value="PNW85432.1"/>
    <property type="molecule type" value="Genomic_DNA"/>
</dbReference>
<proteinExistence type="inferred from homology"/>
<gene>
    <name evidence="4" type="ORF">CHLRE_03g186150v5</name>
</gene>
<dbReference type="GO" id="GO:0005739">
    <property type="term" value="C:mitochondrion"/>
    <property type="evidence" value="ECO:0000318"/>
    <property type="project" value="GO_Central"/>
</dbReference>
<dbReference type="GO" id="GO:0019216">
    <property type="term" value="P:regulation of lipid metabolic process"/>
    <property type="evidence" value="ECO:0000318"/>
    <property type="project" value="GO_Central"/>
</dbReference>
<accession>A0A2K3DY22</accession>
<dbReference type="Pfam" id="PF07047">
    <property type="entry name" value="OPA3"/>
    <property type="match status" value="1"/>
</dbReference>
<dbReference type="GeneID" id="5717450"/>
<dbReference type="Proteomes" id="UP000006906">
    <property type="component" value="Chromosome 3"/>
</dbReference>
<dbReference type="AlphaFoldDB" id="A0A2K3DY22"/>
<dbReference type="OrthoDB" id="2129069at2759"/>
<dbReference type="PANTHER" id="PTHR12499:SF0">
    <property type="entry name" value="OPTIC ATROPHY 3 PROTEIN"/>
    <property type="match status" value="1"/>
</dbReference>
<dbReference type="InParanoid" id="A0A2K3DY22"/>
<dbReference type="RefSeq" id="XP_042926238.1">
    <property type="nucleotide sequence ID" value="XM_043061109.1"/>
</dbReference>
<name>A0A2K3DY22_CHLRE</name>
<dbReference type="KEGG" id="cre:CHLRE_03g186150v5"/>